<comment type="caution">
    <text evidence="6">The sequence shown here is derived from an EMBL/GenBank/DDBJ whole genome shotgun (WGS) entry which is preliminary data.</text>
</comment>
<dbReference type="STRING" id="273678.RS84_00775"/>
<dbReference type="InterPro" id="IPR050204">
    <property type="entry name" value="AraC_XylS_family_regulators"/>
</dbReference>
<dbReference type="SUPFAM" id="SSF46689">
    <property type="entry name" value="Homeodomain-like"/>
    <property type="match status" value="2"/>
</dbReference>
<evidence type="ECO:0000313" key="7">
    <source>
        <dbReference type="Proteomes" id="UP000033900"/>
    </source>
</evidence>
<dbReference type="Gene3D" id="1.10.10.60">
    <property type="entry name" value="Homeodomain-like"/>
    <property type="match status" value="2"/>
</dbReference>
<organism evidence="6 7">
    <name type="scientific">Microbacterium hydrocarbonoxydans</name>
    <dbReference type="NCBI Taxonomy" id="273678"/>
    <lineage>
        <taxon>Bacteria</taxon>
        <taxon>Bacillati</taxon>
        <taxon>Actinomycetota</taxon>
        <taxon>Actinomycetes</taxon>
        <taxon>Micrococcales</taxon>
        <taxon>Microbacteriaceae</taxon>
        <taxon>Microbacterium</taxon>
    </lineage>
</organism>
<dbReference type="Pfam" id="PF12833">
    <property type="entry name" value="HTH_18"/>
    <property type="match status" value="1"/>
</dbReference>
<name>A0A0M2HVY3_9MICO</name>
<dbReference type="SMART" id="SM00342">
    <property type="entry name" value="HTH_ARAC"/>
    <property type="match status" value="1"/>
</dbReference>
<evidence type="ECO:0000256" key="2">
    <source>
        <dbReference type="ARBA" id="ARBA00023125"/>
    </source>
</evidence>
<dbReference type="InterPro" id="IPR032783">
    <property type="entry name" value="AraC_lig"/>
</dbReference>
<dbReference type="OrthoDB" id="241790at2"/>
<dbReference type="GO" id="GO:0003700">
    <property type="term" value="F:DNA-binding transcription factor activity"/>
    <property type="evidence" value="ECO:0007669"/>
    <property type="project" value="InterPro"/>
</dbReference>
<dbReference type="Proteomes" id="UP000033900">
    <property type="component" value="Unassembled WGS sequence"/>
</dbReference>
<gene>
    <name evidence="6" type="primary">rhaR</name>
    <name evidence="6" type="ORF">RS84_00775</name>
</gene>
<dbReference type="PROSITE" id="PS01124">
    <property type="entry name" value="HTH_ARAC_FAMILY_2"/>
    <property type="match status" value="1"/>
</dbReference>
<dbReference type="Pfam" id="PF12852">
    <property type="entry name" value="Cupin_6"/>
    <property type="match status" value="1"/>
</dbReference>
<evidence type="ECO:0000313" key="6">
    <source>
        <dbReference type="EMBL" id="KJL48608.1"/>
    </source>
</evidence>
<keyword evidence="4" id="KW-0804">Transcription</keyword>
<keyword evidence="7" id="KW-1185">Reference proteome</keyword>
<keyword evidence="2" id="KW-0238">DNA-binding</keyword>
<keyword evidence="3" id="KW-0010">Activator</keyword>
<protein>
    <submittedName>
        <fullName evidence="6">HTH-type transcriptional activator RhaR</fullName>
    </submittedName>
</protein>
<evidence type="ECO:0000256" key="4">
    <source>
        <dbReference type="ARBA" id="ARBA00023163"/>
    </source>
</evidence>
<reference evidence="6 7" key="1">
    <citation type="submission" date="2015-02" db="EMBL/GenBank/DDBJ databases">
        <title>Draft genome sequences of ten Microbacterium spp. with emphasis on heavy metal contaminated environments.</title>
        <authorList>
            <person name="Corretto E."/>
        </authorList>
    </citation>
    <scope>NUCLEOTIDE SEQUENCE [LARGE SCALE GENOMIC DNA]</scope>
    <source>
        <strain evidence="6 7">SA35</strain>
    </source>
</reference>
<dbReference type="InterPro" id="IPR018062">
    <property type="entry name" value="HTH_AraC-typ_CS"/>
</dbReference>
<proteinExistence type="predicted"/>
<dbReference type="PATRIC" id="fig|273678.4.peg.769"/>
<evidence type="ECO:0000256" key="1">
    <source>
        <dbReference type="ARBA" id="ARBA00023015"/>
    </source>
</evidence>
<dbReference type="AlphaFoldDB" id="A0A0M2HVY3"/>
<dbReference type="InterPro" id="IPR009057">
    <property type="entry name" value="Homeodomain-like_sf"/>
</dbReference>
<dbReference type="EMBL" id="JYJB01000006">
    <property type="protein sequence ID" value="KJL48608.1"/>
    <property type="molecule type" value="Genomic_DNA"/>
</dbReference>
<evidence type="ECO:0000256" key="3">
    <source>
        <dbReference type="ARBA" id="ARBA00023159"/>
    </source>
</evidence>
<dbReference type="PANTHER" id="PTHR46796:SF7">
    <property type="entry name" value="ARAC FAMILY TRANSCRIPTIONAL REGULATOR"/>
    <property type="match status" value="1"/>
</dbReference>
<dbReference type="PANTHER" id="PTHR46796">
    <property type="entry name" value="HTH-TYPE TRANSCRIPTIONAL ACTIVATOR RHAS-RELATED"/>
    <property type="match status" value="1"/>
</dbReference>
<sequence>MKGGSVDHDRAPAAPDREPAFSLEEALGRLRLRGAIFLRGEYSEPWAYESLPPQDVTAILAPGERQLVLFHVVASGRCWIEAGGERHWARAGDVIVLPYNDQHRMGGSDDATPVPIAQILEPPPWERLPVIRHGLGGAATEVVCGYLSCDDALFDPRLRVFPSVFVTTPPPGPAREWVNASIAYALQQTTRVTADRVVSPTSVPELLLAEILKLYLAAAPASTSGWWKALRDPVLAPALAAIHSAPERKWSVETLAREAHASASALDERFRVVLGLAPIRYLTLWRMHLAEELLRTPDMGLVAVAHRVGYESEEAFSRAFKREHSASPSVWRVRRR</sequence>
<evidence type="ECO:0000259" key="5">
    <source>
        <dbReference type="PROSITE" id="PS01124"/>
    </source>
</evidence>
<feature type="domain" description="HTH araC/xylS-type" evidence="5">
    <location>
        <begin position="236"/>
        <end position="334"/>
    </location>
</feature>
<dbReference type="InterPro" id="IPR037923">
    <property type="entry name" value="HTH-like"/>
</dbReference>
<dbReference type="GO" id="GO:0043565">
    <property type="term" value="F:sequence-specific DNA binding"/>
    <property type="evidence" value="ECO:0007669"/>
    <property type="project" value="InterPro"/>
</dbReference>
<keyword evidence="1" id="KW-0805">Transcription regulation</keyword>
<dbReference type="PROSITE" id="PS00041">
    <property type="entry name" value="HTH_ARAC_FAMILY_1"/>
    <property type="match status" value="1"/>
</dbReference>
<dbReference type="SUPFAM" id="SSF51215">
    <property type="entry name" value="Regulatory protein AraC"/>
    <property type="match status" value="1"/>
</dbReference>
<accession>A0A0M2HVY3</accession>
<dbReference type="InterPro" id="IPR018060">
    <property type="entry name" value="HTH_AraC"/>
</dbReference>